<dbReference type="AlphaFoldDB" id="A0AAN7B2E3"/>
<name>A0AAN7B2E3_9PEZI</name>
<feature type="region of interest" description="Disordered" evidence="1">
    <location>
        <begin position="349"/>
        <end position="377"/>
    </location>
</feature>
<proteinExistence type="predicted"/>
<feature type="region of interest" description="Disordered" evidence="1">
    <location>
        <begin position="1"/>
        <end position="50"/>
    </location>
</feature>
<comment type="caution">
    <text evidence="2">The sequence shown here is derived from an EMBL/GenBank/DDBJ whole genome shotgun (WGS) entry which is preliminary data.</text>
</comment>
<sequence length="694" mass="78595">MESQRKTSSLRRSQRLNYSPHPPGEETESQLTPAASTKSETVGDHAPSEVTTLAVLGSTESSPGAPDAPDALIASEPEALFSIPREMQLEFPHLWRLNTVLQNVYKGKPFPPHIDVAQLIRNFFRSNVFAENRYEHKAILHATLGMEQVYYNYYVDSPWNQWWLPDPAGPVQDDEVDMLQVGDRGRPPYLSPSTILAAVCAHVGDQFPPENWSDFWQLFEWMLHDPSTWSETMPLFWKGSRFDDPAWIEQNFQPEKVTSSTVPPEICTEDVNAWLHGPGKIKTKLKAGLTSPKFPTDWDWYLESKWEQIFPAPKWVRDALDAPKDQAAVTSESTSLLQREDDAMELDMQAGPLHNPEPQPSPEPKASTQPLNPVSPLLGSTPGVPVVIYSPQGSLGPAQGFLGPAHGTLGSTAEARTLPVHPHHGKEILNPNLWRENYELKVLTLAEVQLRRRDICNGSLEDLREAVDGLRGIFETIKAGKDQIVQNLHDKEAAYYKLREDFLVEQAALRQTIAQSEQHLQDSEVLFRQLEAELKKRNHQADHRSKRQKTQSSDSMSLTSAFLQDNALALMDIASNNGMGKDGTTSEDIEILRATYAKHYQTPDQMATWQTYKRAITKFMPVWNRFTTRDWEGGFDVFKARLQDLAVGMRLPKDNALKKMYTVEKEAREEMECWDPIYDRDLPTFLPGDVFGDE</sequence>
<evidence type="ECO:0000313" key="2">
    <source>
        <dbReference type="EMBL" id="KAK4210216.1"/>
    </source>
</evidence>
<accession>A0AAN7B2E3</accession>
<keyword evidence="3" id="KW-1185">Reference proteome</keyword>
<evidence type="ECO:0000256" key="1">
    <source>
        <dbReference type="SAM" id="MobiDB-lite"/>
    </source>
</evidence>
<reference evidence="2" key="2">
    <citation type="submission" date="2023-05" db="EMBL/GenBank/DDBJ databases">
        <authorList>
            <consortium name="Lawrence Berkeley National Laboratory"/>
            <person name="Steindorff A."/>
            <person name="Hensen N."/>
            <person name="Bonometti L."/>
            <person name="Westerberg I."/>
            <person name="Brannstrom I.O."/>
            <person name="Guillou S."/>
            <person name="Cros-Aarteil S."/>
            <person name="Calhoun S."/>
            <person name="Haridas S."/>
            <person name="Kuo A."/>
            <person name="Mondo S."/>
            <person name="Pangilinan J."/>
            <person name="Riley R."/>
            <person name="Labutti K."/>
            <person name="Andreopoulos B."/>
            <person name="Lipzen A."/>
            <person name="Chen C."/>
            <person name="Yanf M."/>
            <person name="Daum C."/>
            <person name="Ng V."/>
            <person name="Clum A."/>
            <person name="Ohm R."/>
            <person name="Martin F."/>
            <person name="Silar P."/>
            <person name="Natvig D."/>
            <person name="Lalanne C."/>
            <person name="Gautier V."/>
            <person name="Ament-Velasquez S.L."/>
            <person name="Kruys A."/>
            <person name="Hutchinson M.I."/>
            <person name="Powell A.J."/>
            <person name="Barry K."/>
            <person name="Miller A.N."/>
            <person name="Grigoriev I.V."/>
            <person name="Debuchy R."/>
            <person name="Gladieux P."/>
            <person name="Thoren M.H."/>
            <person name="Johannesson H."/>
        </authorList>
    </citation>
    <scope>NUCLEOTIDE SEQUENCE</scope>
    <source>
        <strain evidence="2">PSN293</strain>
    </source>
</reference>
<evidence type="ECO:0000313" key="3">
    <source>
        <dbReference type="Proteomes" id="UP001301769"/>
    </source>
</evidence>
<feature type="compositionally biased region" description="Polar residues" evidence="1">
    <location>
        <begin position="29"/>
        <end position="40"/>
    </location>
</feature>
<reference evidence="2" key="1">
    <citation type="journal article" date="2023" name="Mol. Phylogenet. Evol.">
        <title>Genome-scale phylogeny and comparative genomics of the fungal order Sordariales.</title>
        <authorList>
            <person name="Hensen N."/>
            <person name="Bonometti L."/>
            <person name="Westerberg I."/>
            <person name="Brannstrom I.O."/>
            <person name="Guillou S."/>
            <person name="Cros-Aarteil S."/>
            <person name="Calhoun S."/>
            <person name="Haridas S."/>
            <person name="Kuo A."/>
            <person name="Mondo S."/>
            <person name="Pangilinan J."/>
            <person name="Riley R."/>
            <person name="LaButti K."/>
            <person name="Andreopoulos B."/>
            <person name="Lipzen A."/>
            <person name="Chen C."/>
            <person name="Yan M."/>
            <person name="Daum C."/>
            <person name="Ng V."/>
            <person name="Clum A."/>
            <person name="Steindorff A."/>
            <person name="Ohm R.A."/>
            <person name="Martin F."/>
            <person name="Silar P."/>
            <person name="Natvig D.O."/>
            <person name="Lalanne C."/>
            <person name="Gautier V."/>
            <person name="Ament-Velasquez S.L."/>
            <person name="Kruys A."/>
            <person name="Hutchinson M.I."/>
            <person name="Powell A.J."/>
            <person name="Barry K."/>
            <person name="Miller A.N."/>
            <person name="Grigoriev I.V."/>
            <person name="Debuchy R."/>
            <person name="Gladieux P."/>
            <person name="Hiltunen Thoren M."/>
            <person name="Johannesson H."/>
        </authorList>
    </citation>
    <scope>NUCLEOTIDE SEQUENCE</scope>
    <source>
        <strain evidence="2">PSN293</strain>
    </source>
</reference>
<dbReference type="EMBL" id="MU858181">
    <property type="protein sequence ID" value="KAK4210216.1"/>
    <property type="molecule type" value="Genomic_DNA"/>
</dbReference>
<dbReference type="Proteomes" id="UP001301769">
    <property type="component" value="Unassembled WGS sequence"/>
</dbReference>
<organism evidence="2 3">
    <name type="scientific">Rhypophila decipiens</name>
    <dbReference type="NCBI Taxonomy" id="261697"/>
    <lineage>
        <taxon>Eukaryota</taxon>
        <taxon>Fungi</taxon>
        <taxon>Dikarya</taxon>
        <taxon>Ascomycota</taxon>
        <taxon>Pezizomycotina</taxon>
        <taxon>Sordariomycetes</taxon>
        <taxon>Sordariomycetidae</taxon>
        <taxon>Sordariales</taxon>
        <taxon>Naviculisporaceae</taxon>
        <taxon>Rhypophila</taxon>
    </lineage>
</organism>
<protein>
    <submittedName>
        <fullName evidence="2">Uncharacterized protein</fullName>
    </submittedName>
</protein>
<feature type="region of interest" description="Disordered" evidence="1">
    <location>
        <begin position="536"/>
        <end position="557"/>
    </location>
</feature>
<gene>
    <name evidence="2" type="ORF">QBC37DRAFT_377265</name>
</gene>